<reference evidence="2 3" key="1">
    <citation type="submission" date="2019-09" db="EMBL/GenBank/DDBJ databases">
        <title>Isolation and identification of active actinomycetes.</title>
        <authorList>
            <person name="Yu Z."/>
            <person name="Han C."/>
            <person name="Yu B."/>
        </authorList>
    </citation>
    <scope>NUCLEOTIDE SEQUENCE [LARGE SCALE GENOMIC DNA]</scope>
    <source>
        <strain evidence="2 3">NEAU-H2</strain>
    </source>
</reference>
<sequence length="262" mass="28450">MSRPTAQSASPDAVIAVGDRFEDFLVNRGTVPVSDLLARLRSGDVPEGLAVGIGQGLSDEQLAEIRALTDRLGPAVTVAKPGVPERAQQRLTHKHDAKNVLIGPVGQTGEHRFAADLVLDQHVEVLEDHLTGQHIPAITLLEAARQFWTVVTEQFYVTGPDRTRFVIGSVGSTFHSFVFPLAATLQYELLELTRTPVGPVFKCRISIHHGDTLASVIDAEYRVIPEQFSVKQEKIAARQAVVAELTRLRDQAAPAMSGDRAA</sequence>
<dbReference type="AlphaFoldDB" id="A0A7J5DJA3"/>
<organism evidence="2 3">
    <name type="scientific">Streptomyces triticiradicis</name>
    <dbReference type="NCBI Taxonomy" id="2651189"/>
    <lineage>
        <taxon>Bacteria</taxon>
        <taxon>Bacillati</taxon>
        <taxon>Actinomycetota</taxon>
        <taxon>Actinomycetes</taxon>
        <taxon>Kitasatosporales</taxon>
        <taxon>Streptomycetaceae</taxon>
        <taxon>Streptomyces</taxon>
    </lineage>
</organism>
<comment type="caution">
    <text evidence="2">The sequence shown here is derived from an EMBL/GenBank/DDBJ whole genome shotgun (WGS) entry which is preliminary data.</text>
</comment>
<protein>
    <recommendedName>
        <fullName evidence="1">A-factor biosynthesis hotdog domain-containing protein</fullName>
    </recommendedName>
</protein>
<keyword evidence="3" id="KW-1185">Reference proteome</keyword>
<gene>
    <name evidence="2" type="ORF">F8144_11695</name>
</gene>
<dbReference type="RefSeq" id="WP_151469197.1">
    <property type="nucleotide sequence ID" value="NZ_WBKG01000007.1"/>
</dbReference>
<dbReference type="Proteomes" id="UP000442990">
    <property type="component" value="Unassembled WGS sequence"/>
</dbReference>
<accession>A0A7J5DJA3</accession>
<evidence type="ECO:0000259" key="1">
    <source>
        <dbReference type="Pfam" id="PF03756"/>
    </source>
</evidence>
<dbReference type="InterPro" id="IPR005509">
    <property type="entry name" value="AfsA_hotdog_dom"/>
</dbReference>
<dbReference type="EMBL" id="WBKG01000007">
    <property type="protein sequence ID" value="KAB1988719.1"/>
    <property type="molecule type" value="Genomic_DNA"/>
</dbReference>
<evidence type="ECO:0000313" key="3">
    <source>
        <dbReference type="Proteomes" id="UP000442990"/>
    </source>
</evidence>
<proteinExistence type="predicted"/>
<name>A0A7J5DJA3_9ACTN</name>
<dbReference type="Pfam" id="PF03756">
    <property type="entry name" value="AfsA"/>
    <property type="match status" value="1"/>
</dbReference>
<evidence type="ECO:0000313" key="2">
    <source>
        <dbReference type="EMBL" id="KAB1988719.1"/>
    </source>
</evidence>
<feature type="domain" description="A-factor biosynthesis hotdog" evidence="1">
    <location>
        <begin position="93"/>
        <end position="174"/>
    </location>
</feature>